<feature type="compositionally biased region" description="Low complexity" evidence="1">
    <location>
        <begin position="16"/>
        <end position="38"/>
    </location>
</feature>
<dbReference type="Proteomes" id="UP001597380">
    <property type="component" value="Unassembled WGS sequence"/>
</dbReference>
<keyword evidence="3" id="KW-0808">Transferase</keyword>
<dbReference type="Gene3D" id="3.30.750.200">
    <property type="match status" value="1"/>
</dbReference>
<dbReference type="InterPro" id="IPR034505">
    <property type="entry name" value="Coproporphyrinogen-III_oxidase"/>
</dbReference>
<dbReference type="SUPFAM" id="SSF102114">
    <property type="entry name" value="Radical SAM enzymes"/>
    <property type="match status" value="1"/>
</dbReference>
<accession>A0ABW4XI04</accession>
<gene>
    <name evidence="3" type="primary">hutW</name>
    <name evidence="3" type="ORF">ACFSJ3_04010</name>
</gene>
<proteinExistence type="predicted"/>
<dbReference type="SFLD" id="SFLDS00029">
    <property type="entry name" value="Radical_SAM"/>
    <property type="match status" value="1"/>
</dbReference>
<feature type="region of interest" description="Disordered" evidence="1">
    <location>
        <begin position="1"/>
        <end position="38"/>
    </location>
</feature>
<dbReference type="InterPro" id="IPR026332">
    <property type="entry name" value="HutW"/>
</dbReference>
<reference evidence="4" key="1">
    <citation type="journal article" date="2019" name="Int. J. Syst. Evol. Microbiol.">
        <title>The Global Catalogue of Microorganisms (GCM) 10K type strain sequencing project: providing services to taxonomists for standard genome sequencing and annotation.</title>
        <authorList>
            <consortium name="The Broad Institute Genomics Platform"/>
            <consortium name="The Broad Institute Genome Sequencing Center for Infectious Disease"/>
            <person name="Wu L."/>
            <person name="Ma J."/>
        </authorList>
    </citation>
    <scope>NUCLEOTIDE SEQUENCE [LARGE SCALE GENOMIC DNA]</scope>
    <source>
        <strain evidence="4">CGMCC 1.10992</strain>
    </source>
</reference>
<dbReference type="PANTHER" id="PTHR13932">
    <property type="entry name" value="COPROPORPHYRINIGEN III OXIDASE"/>
    <property type="match status" value="1"/>
</dbReference>
<dbReference type="Pfam" id="PF04055">
    <property type="entry name" value="Radical_SAM"/>
    <property type="match status" value="1"/>
</dbReference>
<name>A0ABW4XI04_9GAMM</name>
<dbReference type="InterPro" id="IPR006638">
    <property type="entry name" value="Elp3/MiaA/NifB-like_rSAM"/>
</dbReference>
<comment type="caution">
    <text evidence="3">The sequence shown here is derived from an EMBL/GenBank/DDBJ whole genome shotgun (WGS) entry which is preliminary data.</text>
</comment>
<dbReference type="SFLD" id="SFLDG01065">
    <property type="entry name" value="anaerobic_coproporphyrinogen-I"/>
    <property type="match status" value="1"/>
</dbReference>
<protein>
    <submittedName>
        <fullName evidence="3">Heme anaerobic degradation radical SAM methyltransferase ChuW/HutW</fullName>
    </submittedName>
</protein>
<evidence type="ECO:0000259" key="2">
    <source>
        <dbReference type="PROSITE" id="PS51918"/>
    </source>
</evidence>
<dbReference type="GO" id="GO:0032259">
    <property type="term" value="P:methylation"/>
    <property type="evidence" value="ECO:0007669"/>
    <property type="project" value="UniProtKB-KW"/>
</dbReference>
<evidence type="ECO:0000313" key="4">
    <source>
        <dbReference type="Proteomes" id="UP001597380"/>
    </source>
</evidence>
<feature type="compositionally biased region" description="Polar residues" evidence="1">
    <location>
        <begin position="1"/>
        <end position="11"/>
    </location>
</feature>
<dbReference type="EMBL" id="JBHUHT010000008">
    <property type="protein sequence ID" value="MFD2095137.1"/>
    <property type="molecule type" value="Genomic_DNA"/>
</dbReference>
<evidence type="ECO:0000313" key="3">
    <source>
        <dbReference type="EMBL" id="MFD2095137.1"/>
    </source>
</evidence>
<dbReference type="PROSITE" id="PS51918">
    <property type="entry name" value="RADICAL_SAM"/>
    <property type="match status" value="1"/>
</dbReference>
<organism evidence="3 4">
    <name type="scientific">Corallincola platygyrae</name>
    <dbReference type="NCBI Taxonomy" id="1193278"/>
    <lineage>
        <taxon>Bacteria</taxon>
        <taxon>Pseudomonadati</taxon>
        <taxon>Pseudomonadota</taxon>
        <taxon>Gammaproteobacteria</taxon>
        <taxon>Alteromonadales</taxon>
        <taxon>Psychromonadaceae</taxon>
        <taxon>Corallincola</taxon>
    </lineage>
</organism>
<feature type="domain" description="Radical SAM core" evidence="2">
    <location>
        <begin position="99"/>
        <end position="335"/>
    </location>
</feature>
<keyword evidence="4" id="KW-1185">Reference proteome</keyword>
<dbReference type="PANTHER" id="PTHR13932:SF9">
    <property type="entry name" value="COPROPORPHYRINOGEN III OXIDASE"/>
    <property type="match status" value="1"/>
</dbReference>
<dbReference type="GO" id="GO:0008168">
    <property type="term" value="F:methyltransferase activity"/>
    <property type="evidence" value="ECO:0007669"/>
    <property type="project" value="UniProtKB-KW"/>
</dbReference>
<dbReference type="InterPro" id="IPR058240">
    <property type="entry name" value="rSAM_sf"/>
</dbReference>
<sequence length="487" mass="53421">MTNQQSSSQLALTELQAAQSQSARTHSAQSQSAQSQSTSALVLTEAMTGISSPSPLQYAFKTKTGPHAGRGGQPPLPPAQAQQKLTELLQQPAAQVEQSEQALPRALYLHIPFCRVRCSFCNFFQYASSPKMMASYFEQLLQELSLKAKQPWTQSQPFDAIYIGGGTPTDLTADQIFELGQALRSQLPLREDCEITLEGRLNKFNAHKFQRALDGGFNRFSFGVQSFDTHVRKAAKRLDNRETLLAQLKDLTSEPSSTIAIDLMYGLPHQTTQSWQQDLEDTVASGVDGVDLYQLIGFQGTAIQRDLEAGRLAPLMESPERALLYRQGAEFLNTAGFHRLSYCHWASSDKERSRYNSLAKSGAEILAVGAGAGGNIGGFGYMQPRDIEPWQQRLEAGEWPIGMMMAKSPSHLQDAAIVGACDRGIISSELLGNKKFEHAIPLFAAWQENGLATLESDKVTLTLAGQFWSVNMANGLLAYLNENPIAV</sequence>
<dbReference type="RefSeq" id="WP_345338291.1">
    <property type="nucleotide sequence ID" value="NZ_BAABLI010000005.1"/>
</dbReference>
<dbReference type="SMART" id="SM00729">
    <property type="entry name" value="Elp3"/>
    <property type="match status" value="1"/>
</dbReference>
<dbReference type="SFLD" id="SFLDF00311">
    <property type="entry name" value="heme_degradation_proteins_(Hut"/>
    <property type="match status" value="1"/>
</dbReference>
<dbReference type="InterPro" id="IPR007197">
    <property type="entry name" value="rSAM"/>
</dbReference>
<dbReference type="NCBIfam" id="TIGR04107">
    <property type="entry name" value="rSAM_HutW"/>
    <property type="match status" value="1"/>
</dbReference>
<evidence type="ECO:0000256" key="1">
    <source>
        <dbReference type="SAM" id="MobiDB-lite"/>
    </source>
</evidence>
<keyword evidence="3" id="KW-0489">Methyltransferase</keyword>
<feature type="region of interest" description="Disordered" evidence="1">
    <location>
        <begin position="54"/>
        <end position="79"/>
    </location>
</feature>